<proteinExistence type="predicted"/>
<dbReference type="Pfam" id="PF00924">
    <property type="entry name" value="MS_channel_2nd"/>
    <property type="match status" value="1"/>
</dbReference>
<feature type="transmembrane region" description="Helical" evidence="2">
    <location>
        <begin position="107"/>
        <end position="129"/>
    </location>
</feature>
<keyword evidence="2" id="KW-0472">Membrane</keyword>
<accession>A0ABY6P0W8</accession>
<keyword evidence="5" id="KW-1185">Reference proteome</keyword>
<sequence>MSQTPTAPFGTLPDTEPVPTSRPVAPLPAPPPLRRRLRLPVLTAAAAVAVRVLGAHQGPLLADGLRAAAVALAAAALFVGLAVVTIRRLAHELDAAAGERLGPARASVVGVVAAVLGYGCTGLLTLTMLDVPVQQLLLGGVVTGVVLGIAAQQTLANLLAGGVLMMSRPFTVGEQVTVHSGAMGGPFTGVVLGAGLTYVRVRTEEGVLQLPNAALVNAAIVASPSP</sequence>
<keyword evidence="2" id="KW-0812">Transmembrane</keyword>
<dbReference type="PANTHER" id="PTHR30221">
    <property type="entry name" value="SMALL-CONDUCTANCE MECHANOSENSITIVE CHANNEL"/>
    <property type="match status" value="1"/>
</dbReference>
<organism evidence="4 5">
    <name type="scientific">Rhodococcus antarcticus</name>
    <dbReference type="NCBI Taxonomy" id="2987751"/>
    <lineage>
        <taxon>Bacteria</taxon>
        <taxon>Bacillati</taxon>
        <taxon>Actinomycetota</taxon>
        <taxon>Actinomycetes</taxon>
        <taxon>Mycobacteriales</taxon>
        <taxon>Nocardiaceae</taxon>
        <taxon>Rhodococcus</taxon>
    </lineage>
</organism>
<reference evidence="4" key="1">
    <citation type="submission" date="2022-10" db="EMBL/GenBank/DDBJ databases">
        <title>Rhodococcus sp.75.</title>
        <authorList>
            <person name="Sun M."/>
        </authorList>
    </citation>
    <scope>NUCLEOTIDE SEQUENCE</scope>
    <source>
        <strain evidence="4">75</strain>
    </source>
</reference>
<dbReference type="Proteomes" id="UP001164965">
    <property type="component" value="Chromosome"/>
</dbReference>
<gene>
    <name evidence="4" type="ORF">RHODO2019_17415</name>
</gene>
<dbReference type="InterPro" id="IPR045275">
    <property type="entry name" value="MscS_archaea/bacteria_type"/>
</dbReference>
<evidence type="ECO:0000256" key="1">
    <source>
        <dbReference type="SAM" id="MobiDB-lite"/>
    </source>
</evidence>
<feature type="transmembrane region" description="Helical" evidence="2">
    <location>
        <begin position="135"/>
        <end position="160"/>
    </location>
</feature>
<dbReference type="InterPro" id="IPR010920">
    <property type="entry name" value="LSM_dom_sf"/>
</dbReference>
<dbReference type="EMBL" id="CP110615">
    <property type="protein sequence ID" value="UZJ24853.1"/>
    <property type="molecule type" value="Genomic_DNA"/>
</dbReference>
<evidence type="ECO:0000313" key="5">
    <source>
        <dbReference type="Proteomes" id="UP001164965"/>
    </source>
</evidence>
<protein>
    <submittedName>
        <fullName evidence="4">Mechanosensitive ion channel family protein</fullName>
    </submittedName>
</protein>
<evidence type="ECO:0000313" key="4">
    <source>
        <dbReference type="EMBL" id="UZJ24853.1"/>
    </source>
</evidence>
<dbReference type="InterPro" id="IPR006685">
    <property type="entry name" value="MscS_channel_2nd"/>
</dbReference>
<dbReference type="Gene3D" id="1.10.287.1260">
    <property type="match status" value="1"/>
</dbReference>
<dbReference type="SUPFAM" id="SSF50182">
    <property type="entry name" value="Sm-like ribonucleoproteins"/>
    <property type="match status" value="1"/>
</dbReference>
<evidence type="ECO:0000256" key="2">
    <source>
        <dbReference type="SAM" id="Phobius"/>
    </source>
</evidence>
<name>A0ABY6P0W8_9NOCA</name>
<keyword evidence="2" id="KW-1133">Transmembrane helix</keyword>
<feature type="region of interest" description="Disordered" evidence="1">
    <location>
        <begin position="1"/>
        <end position="31"/>
    </location>
</feature>
<evidence type="ECO:0000259" key="3">
    <source>
        <dbReference type="Pfam" id="PF00924"/>
    </source>
</evidence>
<feature type="domain" description="Mechanosensitive ion channel MscS" evidence="3">
    <location>
        <begin position="154"/>
        <end position="220"/>
    </location>
</feature>
<feature type="transmembrane region" description="Helical" evidence="2">
    <location>
        <begin position="67"/>
        <end position="86"/>
    </location>
</feature>
<dbReference type="RefSeq" id="WP_265382959.1">
    <property type="nucleotide sequence ID" value="NZ_CP110615.1"/>
</dbReference>
<dbReference type="PANTHER" id="PTHR30221:SF1">
    <property type="entry name" value="SMALL-CONDUCTANCE MECHANOSENSITIVE CHANNEL"/>
    <property type="match status" value="1"/>
</dbReference>